<accession>A0AAV4R4W9</accession>
<name>A0AAV4R4W9_CAEEX</name>
<dbReference type="EMBL" id="BPLR01007390">
    <property type="protein sequence ID" value="GIY16540.1"/>
    <property type="molecule type" value="Genomic_DNA"/>
</dbReference>
<keyword evidence="3" id="KW-1015">Disulfide bond</keyword>
<dbReference type="InterPro" id="IPR051216">
    <property type="entry name" value="Teneurin"/>
</dbReference>
<dbReference type="Pfam" id="PF23538">
    <property type="entry name" value="Teneurin_ABD"/>
    <property type="match status" value="1"/>
</dbReference>
<dbReference type="GO" id="GO:0008045">
    <property type="term" value="P:motor neuron axon guidance"/>
    <property type="evidence" value="ECO:0007669"/>
    <property type="project" value="TreeGrafter"/>
</dbReference>
<dbReference type="Gene3D" id="2.180.10.10">
    <property type="entry name" value="RHS repeat-associated core"/>
    <property type="match status" value="1"/>
</dbReference>
<dbReference type="AlphaFoldDB" id="A0AAV4R4W9"/>
<gene>
    <name evidence="6" type="primary">Ten-m</name>
    <name evidence="6" type="ORF">CEXT_711061</name>
</gene>
<reference evidence="6 7" key="1">
    <citation type="submission" date="2021-06" db="EMBL/GenBank/DDBJ databases">
        <title>Caerostris extrusa draft genome.</title>
        <authorList>
            <person name="Kono N."/>
            <person name="Arakawa K."/>
        </authorList>
    </citation>
    <scope>NUCLEOTIDE SEQUENCE [LARGE SCALE GENOMIC DNA]</scope>
</reference>
<dbReference type="InterPro" id="IPR028916">
    <property type="entry name" value="Tox-GHH_dom"/>
</dbReference>
<protein>
    <submittedName>
        <fullName evidence="6">Teneurin-m</fullName>
    </submittedName>
</protein>
<evidence type="ECO:0000256" key="3">
    <source>
        <dbReference type="ARBA" id="ARBA00023157"/>
    </source>
</evidence>
<feature type="domain" description="Tox-GHH" evidence="4">
    <location>
        <begin position="324"/>
        <end position="362"/>
    </location>
</feature>
<dbReference type="PANTHER" id="PTHR11219:SF72">
    <property type="entry name" value="TENEURIN-M"/>
    <property type="match status" value="1"/>
</dbReference>
<sequence>MDRPIAWKDHKGNITQFFYTNPKNKYQVTHVHTTQDKKTFTLVYDTSDHMMYIEDTVSNKYFVATDHLGSPLLIFNSEGKIVKEIKRTPFGTQWLTPNWEDVPKYISKPYMIHLYRFHGNNPINEVEEDYHLDDLSKWIAAFGLGKFNTPLTQSFNAKPETTFSVKPSLPVISGLSCTADVVSREFFRLTTVPRTEIRGHISGSVIQPQLANLPSVLGDGLLLSRSKDHAIVHVLSDASPILRDVITSVLNDTQYVNLHFSLHGQDSFFLVQPDQKRVQEDWDQLQRLGTMFNVTMHAGEGHVDLRLRSPAILLNIRYGGNLDEEKQRLLSHARRKAVKDAWQREVKLAQKGLRGTREWTKLDWQMTQQTLSFESKLENFPHPSLSVICV</sequence>
<feature type="domain" description="Teneurin-like YD-shell" evidence="5">
    <location>
        <begin position="2"/>
        <end position="92"/>
    </location>
</feature>
<dbReference type="InterPro" id="IPR056823">
    <property type="entry name" value="TEN-like_YD-shell"/>
</dbReference>
<dbReference type="PANTHER" id="PTHR11219">
    <property type="entry name" value="TENEURIN AND N-ACETYLGLUCOSAMINE-1-PHOSPHODIESTER ALPHA-N-ACETYLGLUCOSAMINIDASE"/>
    <property type="match status" value="1"/>
</dbReference>
<keyword evidence="1" id="KW-0245">EGF-like domain</keyword>
<keyword evidence="2" id="KW-0677">Repeat</keyword>
<evidence type="ECO:0000259" key="4">
    <source>
        <dbReference type="Pfam" id="PF15636"/>
    </source>
</evidence>
<dbReference type="Pfam" id="PF25023">
    <property type="entry name" value="TEN_YD-shell"/>
    <property type="match status" value="1"/>
</dbReference>
<dbReference type="Proteomes" id="UP001054945">
    <property type="component" value="Unassembled WGS sequence"/>
</dbReference>
<keyword evidence="7" id="KW-1185">Reference proteome</keyword>
<comment type="caution">
    <text evidence="6">The sequence shown here is derived from an EMBL/GenBank/DDBJ whole genome shotgun (WGS) entry which is preliminary data.</text>
</comment>
<organism evidence="6 7">
    <name type="scientific">Caerostris extrusa</name>
    <name type="common">Bark spider</name>
    <name type="synonym">Caerostris bankana</name>
    <dbReference type="NCBI Taxonomy" id="172846"/>
    <lineage>
        <taxon>Eukaryota</taxon>
        <taxon>Metazoa</taxon>
        <taxon>Ecdysozoa</taxon>
        <taxon>Arthropoda</taxon>
        <taxon>Chelicerata</taxon>
        <taxon>Arachnida</taxon>
        <taxon>Araneae</taxon>
        <taxon>Araneomorphae</taxon>
        <taxon>Entelegynae</taxon>
        <taxon>Araneoidea</taxon>
        <taxon>Araneidae</taxon>
        <taxon>Caerostris</taxon>
    </lineage>
</organism>
<evidence type="ECO:0000256" key="2">
    <source>
        <dbReference type="ARBA" id="ARBA00022737"/>
    </source>
</evidence>
<evidence type="ECO:0000256" key="1">
    <source>
        <dbReference type="ARBA" id="ARBA00022536"/>
    </source>
</evidence>
<evidence type="ECO:0000313" key="7">
    <source>
        <dbReference type="Proteomes" id="UP001054945"/>
    </source>
</evidence>
<evidence type="ECO:0000259" key="5">
    <source>
        <dbReference type="Pfam" id="PF25023"/>
    </source>
</evidence>
<dbReference type="Pfam" id="PF15636">
    <property type="entry name" value="Tox-GHH"/>
    <property type="match status" value="1"/>
</dbReference>
<evidence type="ECO:0000313" key="6">
    <source>
        <dbReference type="EMBL" id="GIY16540.1"/>
    </source>
</evidence>
<proteinExistence type="predicted"/>